<keyword evidence="2" id="KW-1185">Reference proteome</keyword>
<evidence type="ECO:0000313" key="1">
    <source>
        <dbReference type="EMBL" id="TNN75078.1"/>
    </source>
</evidence>
<proteinExistence type="predicted"/>
<dbReference type="EMBL" id="SRLO01000107">
    <property type="protein sequence ID" value="TNN75078.1"/>
    <property type="molecule type" value="Genomic_DNA"/>
</dbReference>
<organism evidence="1 2">
    <name type="scientific">Liparis tanakae</name>
    <name type="common">Tanaka's snailfish</name>
    <dbReference type="NCBI Taxonomy" id="230148"/>
    <lineage>
        <taxon>Eukaryota</taxon>
        <taxon>Metazoa</taxon>
        <taxon>Chordata</taxon>
        <taxon>Craniata</taxon>
        <taxon>Vertebrata</taxon>
        <taxon>Euteleostomi</taxon>
        <taxon>Actinopterygii</taxon>
        <taxon>Neopterygii</taxon>
        <taxon>Teleostei</taxon>
        <taxon>Neoteleostei</taxon>
        <taxon>Acanthomorphata</taxon>
        <taxon>Eupercaria</taxon>
        <taxon>Perciformes</taxon>
        <taxon>Cottioidei</taxon>
        <taxon>Cottales</taxon>
        <taxon>Liparidae</taxon>
        <taxon>Liparis</taxon>
    </lineage>
</organism>
<accession>A0A4Z2IAQ5</accession>
<reference evidence="1 2" key="1">
    <citation type="submission" date="2019-03" db="EMBL/GenBank/DDBJ databases">
        <title>First draft genome of Liparis tanakae, snailfish: a comprehensive survey of snailfish specific genes.</title>
        <authorList>
            <person name="Kim W."/>
            <person name="Song I."/>
            <person name="Jeong J.-H."/>
            <person name="Kim D."/>
            <person name="Kim S."/>
            <person name="Ryu S."/>
            <person name="Song J.Y."/>
            <person name="Lee S.K."/>
        </authorList>
    </citation>
    <scope>NUCLEOTIDE SEQUENCE [LARGE SCALE GENOMIC DNA]</scope>
    <source>
        <tissue evidence="1">Muscle</tissue>
    </source>
</reference>
<dbReference type="AlphaFoldDB" id="A0A4Z2IAQ5"/>
<dbReference type="Proteomes" id="UP000314294">
    <property type="component" value="Unassembled WGS sequence"/>
</dbReference>
<gene>
    <name evidence="1" type="ORF">EYF80_014651</name>
</gene>
<sequence>MPLLEHKYGADKCYMFENNIFPTTVTFPPTSQTLLLQSCCSSWQNVSGVNILAHLHQEPKVKGKYDNVKTIVNPRAVFTATVHGLISSLRGCSMVDRNIARMYHTRAAVETALTPDQLIYDGRLLNYSPQLIPNVNTVLRESGLLSEDNIK</sequence>
<protein>
    <submittedName>
        <fullName evidence="1">Uncharacterized protein</fullName>
    </submittedName>
</protein>
<evidence type="ECO:0000313" key="2">
    <source>
        <dbReference type="Proteomes" id="UP000314294"/>
    </source>
</evidence>
<comment type="caution">
    <text evidence="1">The sequence shown here is derived from an EMBL/GenBank/DDBJ whole genome shotgun (WGS) entry which is preliminary data.</text>
</comment>
<name>A0A4Z2IAQ5_9TELE</name>
<dbReference type="OrthoDB" id="2526284at2759"/>